<organism evidence="4 5">
    <name type="scientific">Clonorchis sinensis</name>
    <name type="common">Chinese liver fluke</name>
    <dbReference type="NCBI Taxonomy" id="79923"/>
    <lineage>
        <taxon>Eukaryota</taxon>
        <taxon>Metazoa</taxon>
        <taxon>Spiralia</taxon>
        <taxon>Lophotrochozoa</taxon>
        <taxon>Platyhelminthes</taxon>
        <taxon>Trematoda</taxon>
        <taxon>Digenea</taxon>
        <taxon>Opisthorchiida</taxon>
        <taxon>Opisthorchiata</taxon>
        <taxon>Opisthorchiidae</taxon>
        <taxon>Clonorchis</taxon>
    </lineage>
</organism>
<comment type="caution">
    <text evidence="4">The sequence shown here is derived from an EMBL/GenBank/DDBJ whole genome shotgun (WGS) entry which is preliminary data.</text>
</comment>
<sequence>MWHIAPPSGPPVVTSRQHSVPVERVSQSPVNSKLVTHYPDPRTRGTMAPVSSHPNSGELKHHEKELEEARLRTVQLEKTMRWWSDCTASWREKWALVRDERNHLRDELRRTRKALELASRTIKQLEHQQSHQSPSNIASTPEPAASKAPGSSSVERCLSESSPLESDTGSLDTEFRSEFTGIGPTASDDPAQTQCSRAQCAYLVHWWKEQAEFLSQELHRMLVLNTEQWSQCQRLSHENRRLKLAQSRVEAPSNEFNYGIAVDTRIHPRQSRSSMEEVVIRRRSAGDPISPESSTNAAVHPPASKPCTTQDAHTAQLRHLQHRIKALVEERNQLYERLEEAISQRTQLEAQCDHVFKCCAFTDPSSSKNQPGGNRSMDSADCTSTLSTLALGDSEHSELFIELGTASVATCTESSTIADGSVFHSTHNSCTVGPIDNERNGEGTLRMAVSTLNRPSSMEPDTSNVWALEDPVTSTQQ</sequence>
<name>A0A8T1M4N8_CLOSI</name>
<feature type="region of interest" description="Disordered" evidence="3">
    <location>
        <begin position="122"/>
        <end position="171"/>
    </location>
</feature>
<evidence type="ECO:0008006" key="6">
    <source>
        <dbReference type="Google" id="ProtNLM"/>
    </source>
</evidence>
<gene>
    <name evidence="4" type="ORF">CSKR_102299</name>
</gene>
<feature type="compositionally biased region" description="Polar residues" evidence="3">
    <location>
        <begin position="25"/>
        <end position="34"/>
    </location>
</feature>
<evidence type="ECO:0000313" key="5">
    <source>
        <dbReference type="Proteomes" id="UP000286415"/>
    </source>
</evidence>
<proteinExistence type="predicted"/>
<protein>
    <recommendedName>
        <fullName evidence="6">Coiled-coil domain-containing protein 102A</fullName>
    </recommendedName>
</protein>
<dbReference type="OrthoDB" id="5984396at2759"/>
<feature type="region of interest" description="Disordered" evidence="3">
    <location>
        <begin position="454"/>
        <end position="477"/>
    </location>
</feature>
<evidence type="ECO:0000313" key="4">
    <source>
        <dbReference type="EMBL" id="KAG5444354.1"/>
    </source>
</evidence>
<keyword evidence="1 2" id="KW-0175">Coiled coil</keyword>
<feature type="region of interest" description="Disordered" evidence="3">
    <location>
        <begin position="1"/>
        <end position="62"/>
    </location>
</feature>
<feature type="region of interest" description="Disordered" evidence="3">
    <location>
        <begin position="285"/>
        <end position="310"/>
    </location>
</feature>
<feature type="compositionally biased region" description="Polar residues" evidence="3">
    <location>
        <begin position="130"/>
        <end position="139"/>
    </location>
</feature>
<evidence type="ECO:0000256" key="2">
    <source>
        <dbReference type="SAM" id="Coils"/>
    </source>
</evidence>
<dbReference type="PANTHER" id="PTHR46292">
    <property type="entry name" value="COILED-COIL DOMAIN-CONTAINING PROTEIN 102A"/>
    <property type="match status" value="1"/>
</dbReference>
<dbReference type="PANTHER" id="PTHR46292:SF1">
    <property type="entry name" value="COILED-COIL DOMAIN-CONTAINING PROTEIN 102A"/>
    <property type="match status" value="1"/>
</dbReference>
<evidence type="ECO:0000256" key="1">
    <source>
        <dbReference type="ARBA" id="ARBA00023054"/>
    </source>
</evidence>
<reference evidence="4 5" key="2">
    <citation type="journal article" date="2021" name="Genomics">
        <title>High-quality reference genome for Clonorchis sinensis.</title>
        <authorList>
            <person name="Young N.D."/>
            <person name="Stroehlein A.J."/>
            <person name="Kinkar L."/>
            <person name="Wang T."/>
            <person name="Sohn W.M."/>
            <person name="Chang B.C.H."/>
            <person name="Kaur P."/>
            <person name="Weisz D."/>
            <person name="Dudchenko O."/>
            <person name="Aiden E.L."/>
            <person name="Korhonen P.K."/>
            <person name="Gasser R.B."/>
        </authorList>
    </citation>
    <scope>NUCLEOTIDE SEQUENCE [LARGE SCALE GENOMIC DNA]</scope>
    <source>
        <strain evidence="4">Cs-k2</strain>
    </source>
</reference>
<dbReference type="AlphaFoldDB" id="A0A8T1M4N8"/>
<accession>A0A8T1M4N8</accession>
<feature type="coiled-coil region" evidence="2">
    <location>
        <begin position="310"/>
        <end position="351"/>
    </location>
</feature>
<keyword evidence="5" id="KW-1185">Reference proteome</keyword>
<evidence type="ECO:0000256" key="3">
    <source>
        <dbReference type="SAM" id="MobiDB-lite"/>
    </source>
</evidence>
<feature type="compositionally biased region" description="Low complexity" evidence="3">
    <location>
        <begin position="151"/>
        <end position="162"/>
    </location>
</feature>
<feature type="compositionally biased region" description="Polar residues" evidence="3">
    <location>
        <begin position="454"/>
        <end position="465"/>
    </location>
</feature>
<dbReference type="Proteomes" id="UP000286415">
    <property type="component" value="Unassembled WGS sequence"/>
</dbReference>
<reference evidence="4 5" key="1">
    <citation type="journal article" date="2018" name="Biotechnol. Adv.">
        <title>Improved genomic resources and new bioinformatic workflow for the carcinogenic parasite Clonorchis sinensis: Biotechnological implications.</title>
        <authorList>
            <person name="Wang D."/>
            <person name="Korhonen P.K."/>
            <person name="Gasser R.B."/>
            <person name="Young N.D."/>
        </authorList>
    </citation>
    <scope>NUCLEOTIDE SEQUENCE [LARGE SCALE GENOMIC DNA]</scope>
    <source>
        <strain evidence="4">Cs-k2</strain>
    </source>
</reference>
<dbReference type="EMBL" id="NIRI02000056">
    <property type="protein sequence ID" value="KAG5444354.1"/>
    <property type="molecule type" value="Genomic_DNA"/>
</dbReference>